<evidence type="ECO:0000313" key="3">
    <source>
        <dbReference type="EMBL" id="CAI3993149.1"/>
    </source>
</evidence>
<dbReference type="EMBL" id="CAMXCT020001796">
    <property type="protein sequence ID" value="CAL1146524.1"/>
    <property type="molecule type" value="Genomic_DNA"/>
</dbReference>
<reference evidence="4" key="2">
    <citation type="submission" date="2024-04" db="EMBL/GenBank/DDBJ databases">
        <authorList>
            <person name="Chen Y."/>
            <person name="Shah S."/>
            <person name="Dougan E. K."/>
            <person name="Thang M."/>
            <person name="Chan C."/>
        </authorList>
    </citation>
    <scope>NUCLEOTIDE SEQUENCE [LARGE SCALE GENOMIC DNA]</scope>
</reference>
<evidence type="ECO:0000256" key="1">
    <source>
        <dbReference type="ARBA" id="ARBA00022737"/>
    </source>
</evidence>
<proteinExistence type="predicted"/>
<dbReference type="SMART" id="SM00698">
    <property type="entry name" value="MORN"/>
    <property type="match status" value="2"/>
</dbReference>
<dbReference type="Pfam" id="PF02493">
    <property type="entry name" value="MORN"/>
    <property type="match status" value="2"/>
</dbReference>
<dbReference type="OrthoDB" id="270720at2759"/>
<keyword evidence="6" id="KW-1185">Reference proteome</keyword>
<accession>A0A9P1CJB4</accession>
<dbReference type="Gene3D" id="2.20.110.10">
    <property type="entry name" value="Histone H3 K4-specific methyltransferase SET7/9 N-terminal domain"/>
    <property type="match status" value="1"/>
</dbReference>
<organism evidence="3">
    <name type="scientific">Cladocopium goreaui</name>
    <dbReference type="NCBI Taxonomy" id="2562237"/>
    <lineage>
        <taxon>Eukaryota</taxon>
        <taxon>Sar</taxon>
        <taxon>Alveolata</taxon>
        <taxon>Dinophyceae</taxon>
        <taxon>Suessiales</taxon>
        <taxon>Symbiodiniaceae</taxon>
        <taxon>Cladocopium</taxon>
    </lineage>
</organism>
<dbReference type="EMBL" id="CAMXCT030001796">
    <property type="protein sequence ID" value="CAL4780461.1"/>
    <property type="molecule type" value="Genomic_DNA"/>
</dbReference>
<comment type="caution">
    <text evidence="3">The sequence shown here is derived from an EMBL/GenBank/DDBJ whole genome shotgun (WGS) entry which is preliminary data.</text>
</comment>
<gene>
    <name evidence="3" type="ORF">C1SCF055_LOCUS19924</name>
</gene>
<dbReference type="SUPFAM" id="SSF82185">
    <property type="entry name" value="Histone H3 K4-specific methyltransferase SET7/9 N-terminal domain"/>
    <property type="match status" value="1"/>
</dbReference>
<reference evidence="3" key="1">
    <citation type="submission" date="2022-10" db="EMBL/GenBank/DDBJ databases">
        <authorList>
            <person name="Chen Y."/>
            <person name="Dougan E. K."/>
            <person name="Chan C."/>
            <person name="Rhodes N."/>
            <person name="Thang M."/>
        </authorList>
    </citation>
    <scope>NUCLEOTIDE SEQUENCE</scope>
</reference>
<keyword evidence="1" id="KW-0677">Repeat</keyword>
<dbReference type="Proteomes" id="UP001152797">
    <property type="component" value="Unassembled WGS sequence"/>
</dbReference>
<dbReference type="PANTHER" id="PTHR23084">
    <property type="entry name" value="PHOSPHATIDYLINOSITOL-4-PHOSPHATE 5-KINASE RELATED"/>
    <property type="match status" value="1"/>
</dbReference>
<sequence>MTFSHGAKYQGQWREGRCHGRGTQWKGDYRYEGDFKDGKRHGQGSLYYHGRVFVGGWSASKMALSEVGNVLHQKNTAPMTCHGW</sequence>
<dbReference type="EMBL" id="CAMXCT010001796">
    <property type="protein sequence ID" value="CAI3993149.1"/>
    <property type="molecule type" value="Genomic_DNA"/>
</dbReference>
<evidence type="ECO:0000313" key="6">
    <source>
        <dbReference type="Proteomes" id="UP001152797"/>
    </source>
</evidence>
<evidence type="ECO:0000256" key="2">
    <source>
        <dbReference type="SAM" id="MobiDB-lite"/>
    </source>
</evidence>
<feature type="region of interest" description="Disordered" evidence="2">
    <location>
        <begin position="1"/>
        <end position="23"/>
    </location>
</feature>
<protein>
    <submittedName>
        <fullName evidence="5">Spindle pole body component</fullName>
    </submittedName>
</protein>
<dbReference type="PANTHER" id="PTHR23084:SF263">
    <property type="entry name" value="MORN REPEAT-CONTAINING PROTEIN 1"/>
    <property type="match status" value="1"/>
</dbReference>
<evidence type="ECO:0000313" key="4">
    <source>
        <dbReference type="EMBL" id="CAL1146524.1"/>
    </source>
</evidence>
<dbReference type="AlphaFoldDB" id="A0A9P1CJB4"/>
<evidence type="ECO:0000313" key="5">
    <source>
        <dbReference type="EMBL" id="CAL4780461.1"/>
    </source>
</evidence>
<dbReference type="InterPro" id="IPR003409">
    <property type="entry name" value="MORN"/>
</dbReference>
<name>A0A9P1CJB4_9DINO</name>